<keyword evidence="3" id="KW-1185">Reference proteome</keyword>
<reference evidence="2" key="1">
    <citation type="submission" date="2007-07" db="EMBL/GenBank/DDBJ databases">
        <title>PCAP assembly of the Caenorhabditis remanei genome.</title>
        <authorList>
            <consortium name="The Caenorhabditis remanei Sequencing Consortium"/>
            <person name="Wilson R.K."/>
        </authorList>
    </citation>
    <scope>NUCLEOTIDE SEQUENCE [LARGE SCALE GENOMIC DNA]</scope>
    <source>
        <strain evidence="2">PB4641</strain>
    </source>
</reference>
<dbReference type="HOGENOM" id="CLU_140559_0_0_1"/>
<evidence type="ECO:0000313" key="2">
    <source>
        <dbReference type="EMBL" id="EFO96803.1"/>
    </source>
</evidence>
<name>E3MA02_CAERE</name>
<gene>
    <name evidence="2" type="ORF">CRE_17196</name>
</gene>
<dbReference type="eggNOG" id="ENOG502R8KU">
    <property type="taxonomic scope" value="Eukaryota"/>
</dbReference>
<dbReference type="AlphaFoldDB" id="E3MA02"/>
<organism evidence="3">
    <name type="scientific">Caenorhabditis remanei</name>
    <name type="common">Caenorhabditis vulgaris</name>
    <dbReference type="NCBI Taxonomy" id="31234"/>
    <lineage>
        <taxon>Eukaryota</taxon>
        <taxon>Metazoa</taxon>
        <taxon>Ecdysozoa</taxon>
        <taxon>Nematoda</taxon>
        <taxon>Chromadorea</taxon>
        <taxon>Rhabditida</taxon>
        <taxon>Rhabditina</taxon>
        <taxon>Rhabditomorpha</taxon>
        <taxon>Rhabditoidea</taxon>
        <taxon>Rhabditidae</taxon>
        <taxon>Peloderinae</taxon>
        <taxon>Caenorhabditis</taxon>
    </lineage>
</organism>
<dbReference type="OMA" id="GFRSNIM"/>
<dbReference type="Proteomes" id="UP000008281">
    <property type="component" value="Unassembled WGS sequence"/>
</dbReference>
<protein>
    <submittedName>
        <fullName evidence="2">Uncharacterized protein</fullName>
    </submittedName>
</protein>
<feature type="chain" id="PRO_5003176665" evidence="1">
    <location>
        <begin position="19"/>
        <end position="163"/>
    </location>
</feature>
<dbReference type="OrthoDB" id="5784894at2759"/>
<dbReference type="FunCoup" id="E3MA02">
    <property type="interactions" value="478"/>
</dbReference>
<feature type="signal peptide" evidence="1">
    <location>
        <begin position="1"/>
        <end position="18"/>
    </location>
</feature>
<evidence type="ECO:0000256" key="1">
    <source>
        <dbReference type="SAM" id="SignalP"/>
    </source>
</evidence>
<evidence type="ECO:0000313" key="3">
    <source>
        <dbReference type="Proteomes" id="UP000008281"/>
    </source>
</evidence>
<accession>E3MA02</accession>
<dbReference type="EMBL" id="DS268431">
    <property type="protein sequence ID" value="EFO96803.1"/>
    <property type="molecule type" value="Genomic_DNA"/>
</dbReference>
<keyword evidence="1" id="KW-0732">Signal</keyword>
<sequence>MTMLLFIFLATRFMITVQQNIAECVPRCELIKMEANVVPTQYNRCVCDLIVENGELENLSNQELKCTPNYRSLKFRDRDTGAVVLHKAVVGICNGLNSREYVNQSQFDVEEQEFRLTRNFRVASASSTSSVQPAFSQKHSWIDGFRSNIMQLYRKPDGHLRFG</sequence>
<proteinExistence type="predicted"/>
<dbReference type="InParanoid" id="E3MA02"/>